<dbReference type="Gene3D" id="3.30.70.330">
    <property type="match status" value="1"/>
</dbReference>
<dbReference type="SUPFAM" id="SSF54928">
    <property type="entry name" value="RNA-binding domain, RBD"/>
    <property type="match status" value="1"/>
</dbReference>
<evidence type="ECO:0000256" key="1">
    <source>
        <dbReference type="PROSITE-ProRule" id="PRU00176"/>
    </source>
</evidence>
<dbReference type="InterPro" id="IPR012677">
    <property type="entry name" value="Nucleotide-bd_a/b_plait_sf"/>
</dbReference>
<dbReference type="InterPro" id="IPR000504">
    <property type="entry name" value="RRM_dom"/>
</dbReference>
<organism evidence="3 4">
    <name type="scientific">Salix dunnii</name>
    <dbReference type="NCBI Taxonomy" id="1413687"/>
    <lineage>
        <taxon>Eukaryota</taxon>
        <taxon>Viridiplantae</taxon>
        <taxon>Streptophyta</taxon>
        <taxon>Embryophyta</taxon>
        <taxon>Tracheophyta</taxon>
        <taxon>Spermatophyta</taxon>
        <taxon>Magnoliopsida</taxon>
        <taxon>eudicotyledons</taxon>
        <taxon>Gunneridae</taxon>
        <taxon>Pentapetalae</taxon>
        <taxon>rosids</taxon>
        <taxon>fabids</taxon>
        <taxon>Malpighiales</taxon>
        <taxon>Salicaceae</taxon>
        <taxon>Saliceae</taxon>
        <taxon>Salix</taxon>
    </lineage>
</organism>
<dbReference type="InterPro" id="IPR031610">
    <property type="entry name" value="TIC110"/>
</dbReference>
<reference evidence="3 4" key="1">
    <citation type="submission" date="2020-10" db="EMBL/GenBank/DDBJ databases">
        <title>Plant Genome Project.</title>
        <authorList>
            <person name="Zhang R.-G."/>
        </authorList>
    </citation>
    <scope>NUCLEOTIDE SEQUENCE [LARGE SCALE GENOMIC DNA]</scope>
    <source>
        <strain evidence="3">FAFU-HL-1</strain>
        <tissue evidence="3">Leaf</tissue>
    </source>
</reference>
<gene>
    <name evidence="3" type="ORF">SADUNF_Sadunf19G0115500</name>
</gene>
<evidence type="ECO:0000259" key="2">
    <source>
        <dbReference type="PROSITE" id="PS50102"/>
    </source>
</evidence>
<dbReference type="GO" id="GO:0061927">
    <property type="term" value="C:TOC-TIC supercomplex I"/>
    <property type="evidence" value="ECO:0007669"/>
    <property type="project" value="TreeGrafter"/>
</dbReference>
<dbReference type="OrthoDB" id="191196at2759"/>
<sequence>MYSMKFNNVYVKNSAESTTDEGLKDVFTEHGAKSKCFEFVNFEKTEDADETVKTLDGKEIEAQKVIKNITTTKMASALETAINRGRLNMKQIRELKEASIDFNSMISEKLRENLHKKTVDEIFSSGTGEFDEEEVYEKIPIDLNINAEKAKGVVHELARSRLSNSLIHAVALLRQRNQQGVV</sequence>
<keyword evidence="4" id="KW-1185">Reference proteome</keyword>
<evidence type="ECO:0000313" key="3">
    <source>
        <dbReference type="EMBL" id="KAF9661886.1"/>
    </source>
</evidence>
<name>A0A835J2Z7_9ROSI</name>
<dbReference type="GO" id="GO:0045037">
    <property type="term" value="P:protein import into chloroplast stroma"/>
    <property type="evidence" value="ECO:0007669"/>
    <property type="project" value="TreeGrafter"/>
</dbReference>
<protein>
    <recommendedName>
        <fullName evidence="2">RRM domain-containing protein</fullName>
    </recommendedName>
</protein>
<keyword evidence="1" id="KW-0694">RNA-binding</keyword>
<dbReference type="InterPro" id="IPR035979">
    <property type="entry name" value="RBD_domain_sf"/>
</dbReference>
<proteinExistence type="predicted"/>
<dbReference type="PANTHER" id="PTHR34935">
    <property type="entry name" value="PROTEIN TIC110, CHLOROPLASTIC"/>
    <property type="match status" value="1"/>
</dbReference>
<feature type="domain" description="RRM" evidence="2">
    <location>
        <begin position="7"/>
        <end position="72"/>
    </location>
</feature>
<evidence type="ECO:0000313" key="4">
    <source>
        <dbReference type="Proteomes" id="UP000657918"/>
    </source>
</evidence>
<comment type="caution">
    <text evidence="3">The sequence shown here is derived from an EMBL/GenBank/DDBJ whole genome shotgun (WGS) entry which is preliminary data.</text>
</comment>
<dbReference type="AlphaFoldDB" id="A0A835J2Z7"/>
<dbReference type="EMBL" id="JADGMS010000019">
    <property type="protein sequence ID" value="KAF9661886.1"/>
    <property type="molecule type" value="Genomic_DNA"/>
</dbReference>
<dbReference type="GO" id="GO:0003723">
    <property type="term" value="F:RNA binding"/>
    <property type="evidence" value="ECO:0007669"/>
    <property type="project" value="UniProtKB-UniRule"/>
</dbReference>
<dbReference type="Pfam" id="PF00076">
    <property type="entry name" value="RRM_1"/>
    <property type="match status" value="1"/>
</dbReference>
<dbReference type="PANTHER" id="PTHR34935:SF3">
    <property type="entry name" value="PROTEIN TIC110, CHLOROPLASTIC"/>
    <property type="match status" value="1"/>
</dbReference>
<accession>A0A835J2Z7</accession>
<dbReference type="Proteomes" id="UP000657918">
    <property type="component" value="Unassembled WGS sequence"/>
</dbReference>
<dbReference type="PROSITE" id="PS50102">
    <property type="entry name" value="RRM"/>
    <property type="match status" value="1"/>
</dbReference>